<evidence type="ECO:0000313" key="1">
    <source>
        <dbReference type="EMBL" id="AQW88528.1"/>
    </source>
</evidence>
<dbReference type="Gene3D" id="3.40.1800.10">
    <property type="entry name" value="His-Me finger endonucleases"/>
    <property type="match status" value="1"/>
</dbReference>
<organism evidence="1 2">
    <name type="scientific">Serratia phage BF</name>
    <dbReference type="NCBI Taxonomy" id="1962671"/>
    <lineage>
        <taxon>Viruses</taxon>
        <taxon>Duplodnaviria</taxon>
        <taxon>Heunggongvirae</taxon>
        <taxon>Uroviricota</taxon>
        <taxon>Caudoviricetes</taxon>
        <taxon>Eneladusvirus</taxon>
        <taxon>Eneladusvirus BF</taxon>
    </lineage>
</organism>
<dbReference type="InterPro" id="IPR044925">
    <property type="entry name" value="His-Me_finger_sf"/>
</dbReference>
<protein>
    <recommendedName>
        <fullName evidence="3">Endonuclease VII</fullName>
    </recommendedName>
</protein>
<dbReference type="OrthoDB" id="27676at10239"/>
<name>A0A1S6U9W3_9CAUD</name>
<dbReference type="Pfam" id="PF02945">
    <property type="entry name" value="Endonuclease_7"/>
    <property type="match status" value="1"/>
</dbReference>
<evidence type="ECO:0000313" key="2">
    <source>
        <dbReference type="Proteomes" id="UP000221837"/>
    </source>
</evidence>
<gene>
    <name evidence="1" type="ORF">BF_0003</name>
</gene>
<dbReference type="InterPro" id="IPR004211">
    <property type="entry name" value="Endonuclease_7"/>
</dbReference>
<dbReference type="InterPro" id="IPR038563">
    <property type="entry name" value="Endonuclease_7_sf"/>
</dbReference>
<reference evidence="1" key="1">
    <citation type="submission" date="2017-02" db="EMBL/GenBank/DDBJ databases">
        <title>Genome sequence of Serratia marcescens phage BF.</title>
        <authorList>
            <person name="Casey E."/>
            <person name="Fitzgerald B."/>
            <person name="Mahony J."/>
            <person name="Lugli G."/>
            <person name="Ventura M."/>
            <person name="van Sinderen D."/>
        </authorList>
    </citation>
    <scope>NUCLEOTIDE SEQUENCE [LARGE SCALE GENOMIC DNA]</scope>
</reference>
<dbReference type="Proteomes" id="UP000221837">
    <property type="component" value="Genome"/>
</dbReference>
<accession>A0A1S6U9W3</accession>
<proteinExistence type="predicted"/>
<evidence type="ECO:0008006" key="3">
    <source>
        <dbReference type="Google" id="ProtNLM"/>
    </source>
</evidence>
<sequence length="138" mass="16135">MRYKKPEPVHIQGKCVIDGCDNLQAVVKKNKYGARCSKHLRESWQSNDPEIFKYLSIKRLYGLEKEDYIKLLESQDYKCYICGTHQDDSSREVLYVDHDHSTNKIRGLLCHHCNTGIGNFKDDPELLQRAIDYLKKNS</sequence>
<keyword evidence="2" id="KW-1185">Reference proteome</keyword>
<dbReference type="EMBL" id="KY630187">
    <property type="protein sequence ID" value="AQW88528.1"/>
    <property type="molecule type" value="Genomic_DNA"/>
</dbReference>
<dbReference type="SUPFAM" id="SSF54060">
    <property type="entry name" value="His-Me finger endonucleases"/>
    <property type="match status" value="1"/>
</dbReference>